<proteinExistence type="predicted"/>
<dbReference type="AlphaFoldDB" id="A0A817AT94"/>
<evidence type="ECO:0000313" key="2">
    <source>
        <dbReference type="Proteomes" id="UP000663887"/>
    </source>
</evidence>
<dbReference type="Gene3D" id="3.90.176.10">
    <property type="entry name" value="Toxin ADP-ribosyltransferase, Chain A, domain 1"/>
    <property type="match status" value="1"/>
</dbReference>
<dbReference type="SUPFAM" id="SSF56399">
    <property type="entry name" value="ADP-ribosylation"/>
    <property type="match status" value="1"/>
</dbReference>
<name>A0A817AT94_9BILA</name>
<dbReference type="EMBL" id="CAJNRG010019449">
    <property type="protein sequence ID" value="CAF2273467.1"/>
    <property type="molecule type" value="Genomic_DNA"/>
</dbReference>
<accession>A0A817AT94</accession>
<reference evidence="1" key="1">
    <citation type="submission" date="2021-02" db="EMBL/GenBank/DDBJ databases">
        <authorList>
            <person name="Nowell W R."/>
        </authorList>
    </citation>
    <scope>NUCLEOTIDE SEQUENCE</scope>
</reference>
<protein>
    <recommendedName>
        <fullName evidence="3">Mono(ADP-ribosyl)transferase</fullName>
    </recommendedName>
</protein>
<evidence type="ECO:0000313" key="1">
    <source>
        <dbReference type="EMBL" id="CAF2273467.1"/>
    </source>
</evidence>
<dbReference type="Proteomes" id="UP000663887">
    <property type="component" value="Unassembled WGS sequence"/>
</dbReference>
<comment type="caution">
    <text evidence="1">The sequence shown here is derived from an EMBL/GenBank/DDBJ whole genome shotgun (WGS) entry which is preliminary data.</text>
</comment>
<sequence length="123" mass="14525">MLYTMVSFSNDQPLYEVLNSTLRSVKPEISDQLKLWFLYLKLFIDALTHLPSYREIVYRSVTNDLSDYYELSEKFVWWSFSSCTKSLTTLQSTKFLGNTEIGTLFIIECFSGKEIHQNIFCFR</sequence>
<organism evidence="1 2">
    <name type="scientific">Rotaria magnacalcarata</name>
    <dbReference type="NCBI Taxonomy" id="392030"/>
    <lineage>
        <taxon>Eukaryota</taxon>
        <taxon>Metazoa</taxon>
        <taxon>Spiralia</taxon>
        <taxon>Gnathifera</taxon>
        <taxon>Rotifera</taxon>
        <taxon>Eurotatoria</taxon>
        <taxon>Bdelloidea</taxon>
        <taxon>Philodinida</taxon>
        <taxon>Philodinidae</taxon>
        <taxon>Rotaria</taxon>
    </lineage>
</organism>
<gene>
    <name evidence="1" type="ORF">XDN619_LOCUS37313</name>
</gene>
<evidence type="ECO:0008006" key="3">
    <source>
        <dbReference type="Google" id="ProtNLM"/>
    </source>
</evidence>